<feature type="non-terminal residue" evidence="1">
    <location>
        <position position="1"/>
    </location>
</feature>
<dbReference type="EMBL" id="BARU01008086">
    <property type="protein sequence ID" value="GAH36604.1"/>
    <property type="molecule type" value="Genomic_DNA"/>
</dbReference>
<evidence type="ECO:0000313" key="1">
    <source>
        <dbReference type="EMBL" id="GAH36604.1"/>
    </source>
</evidence>
<reference evidence="1" key="1">
    <citation type="journal article" date="2014" name="Front. Microbiol.">
        <title>High frequency of phylogenetically diverse reductive dehalogenase-homologous genes in deep subseafloor sedimentary metagenomes.</title>
        <authorList>
            <person name="Kawai M."/>
            <person name="Futagami T."/>
            <person name="Toyoda A."/>
            <person name="Takaki Y."/>
            <person name="Nishi S."/>
            <person name="Hori S."/>
            <person name="Arai W."/>
            <person name="Tsubouchi T."/>
            <person name="Morono Y."/>
            <person name="Uchiyama I."/>
            <person name="Ito T."/>
            <person name="Fujiyama A."/>
            <person name="Inagaki F."/>
            <person name="Takami H."/>
        </authorList>
    </citation>
    <scope>NUCLEOTIDE SEQUENCE</scope>
    <source>
        <strain evidence="1">Expedition CK06-06</strain>
    </source>
</reference>
<dbReference type="AlphaFoldDB" id="X1G4X0"/>
<name>X1G4X0_9ZZZZ</name>
<accession>X1G4X0</accession>
<comment type="caution">
    <text evidence="1">The sequence shown here is derived from an EMBL/GenBank/DDBJ whole genome shotgun (WGS) entry which is preliminary data.</text>
</comment>
<sequence length="38" mass="4031">KLIFPSKAQKQAEPNQPGLMGGSIVPVISHFSIARVPS</sequence>
<gene>
    <name evidence="1" type="ORF">S03H2_15887</name>
</gene>
<proteinExistence type="predicted"/>
<organism evidence="1">
    <name type="scientific">marine sediment metagenome</name>
    <dbReference type="NCBI Taxonomy" id="412755"/>
    <lineage>
        <taxon>unclassified sequences</taxon>
        <taxon>metagenomes</taxon>
        <taxon>ecological metagenomes</taxon>
    </lineage>
</organism>
<protein>
    <submittedName>
        <fullName evidence="1">Uncharacterized protein</fullName>
    </submittedName>
</protein>